<dbReference type="EMBL" id="HADZ01007356">
    <property type="protein sequence ID" value="SBP71297.1"/>
    <property type="molecule type" value="Transcribed_RNA"/>
</dbReference>
<organism evidence="1">
    <name type="scientific">Nothobranchius kadleci</name>
    <name type="common">African annual killifish</name>
    <dbReference type="NCBI Taxonomy" id="1051664"/>
    <lineage>
        <taxon>Eukaryota</taxon>
        <taxon>Metazoa</taxon>
        <taxon>Chordata</taxon>
        <taxon>Craniata</taxon>
        <taxon>Vertebrata</taxon>
        <taxon>Euteleostomi</taxon>
        <taxon>Actinopterygii</taxon>
        <taxon>Neopterygii</taxon>
        <taxon>Teleostei</taxon>
        <taxon>Neoteleostei</taxon>
        <taxon>Acanthomorphata</taxon>
        <taxon>Ovalentaria</taxon>
        <taxon>Atherinomorphae</taxon>
        <taxon>Cyprinodontiformes</taxon>
        <taxon>Nothobranchiidae</taxon>
        <taxon>Nothobranchius</taxon>
    </lineage>
</organism>
<dbReference type="AlphaFoldDB" id="A0A1A8BUF3"/>
<protein>
    <submittedName>
        <fullName evidence="1">Uncharacterized protein</fullName>
    </submittedName>
</protein>
<evidence type="ECO:0000313" key="1">
    <source>
        <dbReference type="EMBL" id="SBP71297.1"/>
    </source>
</evidence>
<gene>
    <name evidence="1" type="primary">Nfu_g_1_011073</name>
</gene>
<sequence length="109" mass="12722">MLNFSFFFEVSSLSCNICVLFCEMIVHVDIGSFQLFTLFDESHFVLPIGKSYDHSLFFTVTPSRQQVTCFSVTRVHFNSLRLEEGYHLLFHRSTFFLIRLLTITGISYC</sequence>
<reference evidence="1" key="1">
    <citation type="submission" date="2016-05" db="EMBL/GenBank/DDBJ databases">
        <authorList>
            <person name="Lavstsen T."/>
            <person name="Jespersen J.S."/>
        </authorList>
    </citation>
    <scope>NUCLEOTIDE SEQUENCE</scope>
    <source>
        <tissue evidence="1">Brain</tissue>
    </source>
</reference>
<accession>A0A1A8BUF3</accession>
<proteinExistence type="predicted"/>
<name>A0A1A8BUF3_NOTKA</name>
<reference evidence="1" key="2">
    <citation type="submission" date="2016-06" db="EMBL/GenBank/DDBJ databases">
        <title>The genome of a short-lived fish provides insights into sex chromosome evolution and the genetic control of aging.</title>
        <authorList>
            <person name="Reichwald K."/>
            <person name="Felder M."/>
            <person name="Petzold A."/>
            <person name="Koch P."/>
            <person name="Groth M."/>
            <person name="Platzer M."/>
        </authorList>
    </citation>
    <scope>NUCLEOTIDE SEQUENCE</scope>
    <source>
        <tissue evidence="1">Brain</tissue>
    </source>
</reference>